<feature type="binding site" evidence="8">
    <location>
        <position position="416"/>
    </location>
    <ligand>
        <name>[4Fe-4S] cluster</name>
        <dbReference type="ChEBI" id="CHEBI:49883"/>
        <label>2</label>
    </ligand>
</feature>
<dbReference type="NCBIfam" id="TIGR01945">
    <property type="entry name" value="rnfC"/>
    <property type="match status" value="1"/>
</dbReference>
<keyword evidence="8" id="KW-1278">Translocase</keyword>
<dbReference type="SUPFAM" id="SSF46548">
    <property type="entry name" value="alpha-helical ferredoxin"/>
    <property type="match status" value="1"/>
</dbReference>
<keyword evidence="1 8" id="KW-0813">Transport</keyword>
<dbReference type="GO" id="GO:0046872">
    <property type="term" value="F:metal ion binding"/>
    <property type="evidence" value="ECO:0007669"/>
    <property type="project" value="UniProtKB-KW"/>
</dbReference>
<dbReference type="PROSITE" id="PS00198">
    <property type="entry name" value="4FE4S_FER_1"/>
    <property type="match status" value="2"/>
</dbReference>
<comment type="function">
    <text evidence="8">Part of a membrane-bound complex that couples electron transfer with translocation of ions across the membrane.</text>
</comment>
<evidence type="ECO:0000256" key="6">
    <source>
        <dbReference type="ARBA" id="ARBA00023004"/>
    </source>
</evidence>
<dbReference type="Gene3D" id="3.10.20.600">
    <property type="match status" value="1"/>
</dbReference>
<feature type="domain" description="4Fe-4S ferredoxin-type" evidence="9">
    <location>
        <begin position="402"/>
        <end position="432"/>
    </location>
</feature>
<keyword evidence="8" id="KW-0997">Cell inner membrane</keyword>
<dbReference type="PROSITE" id="PS51379">
    <property type="entry name" value="4FE4S_FER_2"/>
    <property type="match status" value="2"/>
</dbReference>
<evidence type="ECO:0000313" key="10">
    <source>
        <dbReference type="EMBL" id="ABK43209.1"/>
    </source>
</evidence>
<feature type="binding site" evidence="8">
    <location>
        <position position="380"/>
    </location>
    <ligand>
        <name>[4Fe-4S] cluster</name>
        <dbReference type="ChEBI" id="CHEBI:49883"/>
        <label>1</label>
    </ligand>
</feature>
<dbReference type="Gene3D" id="3.30.70.20">
    <property type="match status" value="1"/>
</dbReference>
<keyword evidence="7 8" id="KW-0411">Iron-sulfur</keyword>
<dbReference type="Proteomes" id="UP000002586">
    <property type="component" value="Chromosome"/>
</dbReference>
<feature type="binding site" evidence="8">
    <location>
        <position position="419"/>
    </location>
    <ligand>
        <name>[4Fe-4S] cluster</name>
        <dbReference type="ChEBI" id="CHEBI:49883"/>
        <label>2</label>
    </ligand>
</feature>
<keyword evidence="8" id="KW-0472">Membrane</keyword>
<keyword evidence="11" id="KW-1185">Reference proteome</keyword>
<comment type="similarity">
    <text evidence="8">Belongs to the 4Fe4S bacterial-type ferredoxin family. RnfC subfamily.</text>
</comment>
<dbReference type="PANTHER" id="PTHR43034">
    <property type="entry name" value="ION-TRANSLOCATING OXIDOREDUCTASE COMPLEX SUBUNIT C"/>
    <property type="match status" value="1"/>
</dbReference>
<protein>
    <recommendedName>
        <fullName evidence="8">Ion-translocating oxidoreductase complex subunit C</fullName>
        <ecNumber evidence="8">7.-.-.-</ecNumber>
    </recommendedName>
    <alternativeName>
        <fullName evidence="8">Rnf electron transport complex subunit C</fullName>
    </alternativeName>
</protein>
<evidence type="ECO:0000256" key="2">
    <source>
        <dbReference type="ARBA" id="ARBA00022485"/>
    </source>
</evidence>
<comment type="cofactor">
    <cofactor evidence="8">
        <name>[4Fe-4S] cluster</name>
        <dbReference type="ChEBI" id="CHEBI:49883"/>
    </cofactor>
    <text evidence="8">Binds 2 [4Fe-4S] clusters per subunit.</text>
</comment>
<dbReference type="InterPro" id="IPR017896">
    <property type="entry name" value="4Fe4S_Fe-S-bd"/>
</dbReference>
<evidence type="ECO:0000256" key="4">
    <source>
        <dbReference type="ARBA" id="ARBA00022737"/>
    </source>
</evidence>
<dbReference type="AlphaFoldDB" id="A0L5G6"/>
<keyword evidence="6 8" id="KW-0408">Iron</keyword>
<dbReference type="GO" id="GO:0009055">
    <property type="term" value="F:electron transfer activity"/>
    <property type="evidence" value="ECO:0007669"/>
    <property type="project" value="InterPro"/>
</dbReference>
<evidence type="ECO:0000256" key="5">
    <source>
        <dbReference type="ARBA" id="ARBA00022982"/>
    </source>
</evidence>
<feature type="binding site" evidence="8">
    <location>
        <position position="423"/>
    </location>
    <ligand>
        <name>[4Fe-4S] cluster</name>
        <dbReference type="ChEBI" id="CHEBI:49883"/>
        <label>1</label>
    </ligand>
</feature>
<dbReference type="OrthoDB" id="9767754at2"/>
<dbReference type="Gene3D" id="3.40.50.11540">
    <property type="entry name" value="NADH-ubiquinone oxidoreductase 51kDa subunit"/>
    <property type="match status" value="1"/>
</dbReference>
<keyword evidence="8" id="KW-1003">Cell membrane</keyword>
<dbReference type="HAMAP" id="MF_00461">
    <property type="entry name" value="RsxC_RnfC"/>
    <property type="match status" value="1"/>
</dbReference>
<keyword evidence="5 8" id="KW-0249">Electron transport</keyword>
<proteinExistence type="inferred from homology"/>
<feature type="binding site" evidence="8">
    <location>
        <position position="377"/>
    </location>
    <ligand>
        <name>[4Fe-4S] cluster</name>
        <dbReference type="ChEBI" id="CHEBI:49883"/>
        <label>1</label>
    </ligand>
</feature>
<dbReference type="Pfam" id="PF12838">
    <property type="entry name" value="Fer4_7"/>
    <property type="match status" value="1"/>
</dbReference>
<dbReference type="Pfam" id="PF10531">
    <property type="entry name" value="SLBB"/>
    <property type="match status" value="1"/>
</dbReference>
<keyword evidence="4 8" id="KW-0677">Repeat</keyword>
<dbReference type="EC" id="7.-.-.-" evidence="8"/>
<sequence length="605" mass="63030">MGILQQVLRAFHGGVHPDENKDLTAACRIESMPIPARLYVPLHQHIGRPCDPAVGIGDKVLKGQLIGKPDGFISAPVHAPTSGTIVDFVEHAVGHPSGLPMLCAVLDPDGEDRLIDGIQGCTDPFSLEPAQIRDAVRHAGIVGLGGATFPSHVKLSPPGEKKVELLVLNGVECEPYLTCDARLMEERSGLIVTGVRIMLHALHCKEAVIGIEDNKPGAIAAMKRAVEGEKNISVRVLPVMYPQGSEKQLIEVLTGRQVPSGGLPIDVGVVCHNIATAIAIKEAIVDGMPLLKRVVTVTGRAINRPANVECLLGTTVGDLLKQCGGSRSSMAKLVMGGPMMGVALQSLAAPVVKGTSGLLVLEKQETTDNPEGPCIRCAKCVNVCPMSLMPNEMAWLAKNDQFDALADHDLFDCIECGTCSYVCPSSIPLVHYFRYGKFAIQGKKRAKHRSDVIKVRTEMKERRVAAEKAAREAKKAALKANRGAAKEPAAAVAATDEGAEAGEEKAAKIAKAKAAVAAAKAAKAESGGAEPVVAAGMDEKAAKIAKAKAAAAAAKAAREAGRAGEVAAEPVVSAEVDEKAAKIAKAKAAAAAAKAAKAAREAAGE</sequence>
<dbReference type="Pfam" id="PF01512">
    <property type="entry name" value="Complex1_51K"/>
    <property type="match status" value="1"/>
</dbReference>
<accession>A0L5G6</accession>
<reference evidence="10 11" key="2">
    <citation type="journal article" date="2012" name="Int. J. Syst. Evol. Microbiol.">
        <title>Magnetococcus marinus gen. nov., sp. nov., a marine, magnetotactic bacterium that represents a novel lineage (Magnetococcaceae fam. nov.; Magnetococcales ord. nov.) at the base of the Alphaproteobacteria.</title>
        <authorList>
            <person name="Bazylinski D.A."/>
            <person name="Williams T.J."/>
            <person name="Lefevre C.T."/>
            <person name="Berg R.J."/>
            <person name="Zhang C.L."/>
            <person name="Bowser S.S."/>
            <person name="Dean A.J."/>
            <person name="Beveridge T.J."/>
        </authorList>
    </citation>
    <scope>NUCLEOTIDE SEQUENCE [LARGE SCALE GENOMIC DNA]</scope>
    <source>
        <strain evidence="11">ATCC BAA-1437 / JCM 17883 / MC-1</strain>
    </source>
</reference>
<feature type="binding site" evidence="8">
    <location>
        <position position="384"/>
    </location>
    <ligand>
        <name>[4Fe-4S] cluster</name>
        <dbReference type="ChEBI" id="CHEBI:49883"/>
        <label>2</label>
    </ligand>
</feature>
<feature type="domain" description="4Fe-4S ferredoxin-type" evidence="9">
    <location>
        <begin position="363"/>
        <end position="394"/>
    </location>
</feature>
<dbReference type="PANTHER" id="PTHR43034:SF2">
    <property type="entry name" value="ION-TRANSLOCATING OXIDOREDUCTASE COMPLEX SUBUNIT C"/>
    <property type="match status" value="1"/>
</dbReference>
<evidence type="ECO:0000256" key="1">
    <source>
        <dbReference type="ARBA" id="ARBA00022448"/>
    </source>
</evidence>
<dbReference type="eggNOG" id="COG4656">
    <property type="taxonomic scope" value="Bacteria"/>
</dbReference>
<evidence type="ECO:0000313" key="11">
    <source>
        <dbReference type="Proteomes" id="UP000002586"/>
    </source>
</evidence>
<dbReference type="InterPro" id="IPR037225">
    <property type="entry name" value="Nuo51_FMN-bd_sf"/>
</dbReference>
<dbReference type="GO" id="GO:0005886">
    <property type="term" value="C:plasma membrane"/>
    <property type="evidence" value="ECO:0007669"/>
    <property type="project" value="UniProtKB-SubCell"/>
</dbReference>
<dbReference type="InterPro" id="IPR010208">
    <property type="entry name" value="Ion_transpt_RnfC/RsxC"/>
</dbReference>
<dbReference type="Pfam" id="PF13375">
    <property type="entry name" value="RnfC_N"/>
    <property type="match status" value="1"/>
</dbReference>
<comment type="subcellular location">
    <subcellularLocation>
        <location evidence="8">Cell inner membrane</location>
        <topology evidence="8">Peripheral membrane protein</topology>
    </subcellularLocation>
</comment>
<dbReference type="InterPro" id="IPR017900">
    <property type="entry name" value="4Fe4S_Fe_S_CS"/>
</dbReference>
<dbReference type="SUPFAM" id="SSF142019">
    <property type="entry name" value="Nqo1 FMN-binding domain-like"/>
    <property type="match status" value="1"/>
</dbReference>
<dbReference type="STRING" id="156889.Mmc1_0688"/>
<name>A0L5G6_MAGMM</name>
<dbReference type="NCBIfam" id="NF003454">
    <property type="entry name" value="PRK05035.1"/>
    <property type="match status" value="1"/>
</dbReference>
<dbReference type="GO" id="GO:0051539">
    <property type="term" value="F:4 iron, 4 sulfur cluster binding"/>
    <property type="evidence" value="ECO:0007669"/>
    <property type="project" value="UniProtKB-KW"/>
</dbReference>
<dbReference type="EMBL" id="CP000471">
    <property type="protein sequence ID" value="ABK43209.1"/>
    <property type="molecule type" value="Genomic_DNA"/>
</dbReference>
<organism evidence="10 11">
    <name type="scientific">Magnetococcus marinus (strain ATCC BAA-1437 / JCM 17883 / MC-1)</name>
    <dbReference type="NCBI Taxonomy" id="156889"/>
    <lineage>
        <taxon>Bacteria</taxon>
        <taxon>Pseudomonadati</taxon>
        <taxon>Pseudomonadota</taxon>
        <taxon>Magnetococcia</taxon>
        <taxon>Magnetococcales</taxon>
        <taxon>Magnetococcaceae</taxon>
        <taxon>Magnetococcus</taxon>
    </lineage>
</organism>
<comment type="subunit">
    <text evidence="8">The complex is composed of six subunits: RnfA, RnfB, RnfC, RnfD, RnfE and RnfG.</text>
</comment>
<evidence type="ECO:0000256" key="3">
    <source>
        <dbReference type="ARBA" id="ARBA00022723"/>
    </source>
</evidence>
<dbReference type="InterPro" id="IPR019554">
    <property type="entry name" value="Soluble_ligand-bd"/>
</dbReference>
<dbReference type="GO" id="GO:0022900">
    <property type="term" value="P:electron transport chain"/>
    <property type="evidence" value="ECO:0007669"/>
    <property type="project" value="UniProtKB-UniRule"/>
</dbReference>
<evidence type="ECO:0000256" key="7">
    <source>
        <dbReference type="ARBA" id="ARBA00023014"/>
    </source>
</evidence>
<gene>
    <name evidence="8" type="primary">rnfC</name>
    <name evidence="10" type="ordered locus">Mmc1_0688</name>
</gene>
<reference evidence="11" key="1">
    <citation type="journal article" date="2009" name="Appl. Environ. Microbiol.">
        <title>Complete genome sequence of the chemolithoautotrophic marine magnetotactic coccus strain MC-1.</title>
        <authorList>
            <person name="Schubbe S."/>
            <person name="Williams T.J."/>
            <person name="Xie G."/>
            <person name="Kiss H.E."/>
            <person name="Brettin T.S."/>
            <person name="Martinez D."/>
            <person name="Ross C.A."/>
            <person name="Schuler D."/>
            <person name="Cox B.L."/>
            <person name="Nealson K.H."/>
            <person name="Bazylinski D.A."/>
        </authorList>
    </citation>
    <scope>NUCLEOTIDE SEQUENCE [LARGE SCALE GENOMIC DNA]</scope>
    <source>
        <strain evidence="11">ATCC BAA-1437 / JCM 17883 / MC-1</strain>
    </source>
</reference>
<dbReference type="RefSeq" id="WP_011712369.1">
    <property type="nucleotide sequence ID" value="NC_008576.1"/>
</dbReference>
<evidence type="ECO:0000256" key="8">
    <source>
        <dbReference type="HAMAP-Rule" id="MF_00461"/>
    </source>
</evidence>
<keyword evidence="2 8" id="KW-0004">4Fe-4S</keyword>
<dbReference type="InterPro" id="IPR026902">
    <property type="entry name" value="RnfC_N"/>
</dbReference>
<feature type="binding site" evidence="8">
    <location>
        <position position="374"/>
    </location>
    <ligand>
        <name>[4Fe-4S] cluster</name>
        <dbReference type="ChEBI" id="CHEBI:49883"/>
        <label>1</label>
    </ligand>
</feature>
<feature type="binding site" evidence="8">
    <location>
        <position position="413"/>
    </location>
    <ligand>
        <name>[4Fe-4S] cluster</name>
        <dbReference type="ChEBI" id="CHEBI:49883"/>
        <label>2</label>
    </ligand>
</feature>
<evidence type="ECO:0000259" key="9">
    <source>
        <dbReference type="PROSITE" id="PS51379"/>
    </source>
</evidence>
<dbReference type="InterPro" id="IPR011538">
    <property type="entry name" value="Nuo51_FMN-bd"/>
</dbReference>
<keyword evidence="3 8" id="KW-0479">Metal-binding</keyword>
<dbReference type="HOGENOM" id="CLU_010808_6_2_5"/>
<dbReference type="KEGG" id="mgm:Mmc1_0688"/>